<gene>
    <name evidence="1" type="ORF">L3Q82_020354</name>
</gene>
<keyword evidence="2" id="KW-1185">Reference proteome</keyword>
<accession>A0ACB8V842</accession>
<reference evidence="1" key="1">
    <citation type="submission" date="2022-04" db="EMBL/GenBank/DDBJ databases">
        <title>Jade perch genome.</title>
        <authorList>
            <person name="Chao B."/>
        </authorList>
    </citation>
    <scope>NUCLEOTIDE SEQUENCE</scope>
    <source>
        <strain evidence="1">CB-2022</strain>
    </source>
</reference>
<sequence>MMSVSHHLGHEKSIVNRSADLDAEGEAVNYAALDFSTRKVKRGKMKSESPQESVYSAVRADYHNQQHPSL</sequence>
<evidence type="ECO:0000313" key="2">
    <source>
        <dbReference type="Proteomes" id="UP000831701"/>
    </source>
</evidence>
<proteinExistence type="predicted"/>
<organism evidence="1 2">
    <name type="scientific">Scortum barcoo</name>
    <name type="common">barcoo grunter</name>
    <dbReference type="NCBI Taxonomy" id="214431"/>
    <lineage>
        <taxon>Eukaryota</taxon>
        <taxon>Metazoa</taxon>
        <taxon>Chordata</taxon>
        <taxon>Craniata</taxon>
        <taxon>Vertebrata</taxon>
        <taxon>Euteleostomi</taxon>
        <taxon>Actinopterygii</taxon>
        <taxon>Neopterygii</taxon>
        <taxon>Teleostei</taxon>
        <taxon>Neoteleostei</taxon>
        <taxon>Acanthomorphata</taxon>
        <taxon>Eupercaria</taxon>
        <taxon>Centrarchiformes</taxon>
        <taxon>Terapontoidei</taxon>
        <taxon>Terapontidae</taxon>
        <taxon>Scortum</taxon>
    </lineage>
</organism>
<evidence type="ECO:0000313" key="1">
    <source>
        <dbReference type="EMBL" id="KAI3351510.1"/>
    </source>
</evidence>
<name>A0ACB8V842_9TELE</name>
<dbReference type="EMBL" id="CM041554">
    <property type="protein sequence ID" value="KAI3351510.1"/>
    <property type="molecule type" value="Genomic_DNA"/>
</dbReference>
<dbReference type="Proteomes" id="UP000831701">
    <property type="component" value="Chromosome 24"/>
</dbReference>
<protein>
    <submittedName>
        <fullName evidence="1">Uncharacterized protein</fullName>
    </submittedName>
</protein>
<comment type="caution">
    <text evidence="1">The sequence shown here is derived from an EMBL/GenBank/DDBJ whole genome shotgun (WGS) entry which is preliminary data.</text>
</comment>